<keyword evidence="2" id="KW-0732">Signal</keyword>
<name>A0A1H6N556_9GAMM</name>
<proteinExistence type="predicted"/>
<evidence type="ECO:0000256" key="1">
    <source>
        <dbReference type="SAM" id="MobiDB-lite"/>
    </source>
</evidence>
<sequence>MKTMKQSNVAMAVGALVFGSLATVATTANANPFTAMELASGYEMVASEGKCGDDKAKKAKEKAKEAKCGEGKCGADKMKDKADKAKEGKCGEGKCGADKAKEAKDKAKEGKCGEGKCGEGKCGGSV</sequence>
<feature type="signal peptide" evidence="2">
    <location>
        <begin position="1"/>
        <end position="30"/>
    </location>
</feature>
<protein>
    <recommendedName>
        <fullName evidence="5">Low-complexity protein</fullName>
    </recommendedName>
</protein>
<evidence type="ECO:0000313" key="3">
    <source>
        <dbReference type="EMBL" id="SEI09834.1"/>
    </source>
</evidence>
<feature type="region of interest" description="Disordered" evidence="1">
    <location>
        <begin position="86"/>
        <end position="126"/>
    </location>
</feature>
<accession>A0A1H6N556</accession>
<reference evidence="4" key="1">
    <citation type="submission" date="2016-10" db="EMBL/GenBank/DDBJ databases">
        <authorList>
            <person name="Varghese N."/>
            <person name="Submissions S."/>
        </authorList>
    </citation>
    <scope>NUCLEOTIDE SEQUENCE [LARGE SCALE GENOMIC DNA]</scope>
    <source>
        <strain evidence="4">DSM 17616</strain>
    </source>
</reference>
<feature type="compositionally biased region" description="Basic and acidic residues" evidence="1">
    <location>
        <begin position="86"/>
        <end position="119"/>
    </location>
</feature>
<feature type="chain" id="PRO_5011668425" description="Low-complexity protein" evidence="2">
    <location>
        <begin position="31"/>
        <end position="126"/>
    </location>
</feature>
<dbReference type="RefSeq" id="WP_092796305.1">
    <property type="nucleotide sequence ID" value="NZ_DASWWU010000004.1"/>
</dbReference>
<evidence type="ECO:0000256" key="2">
    <source>
        <dbReference type="SAM" id="SignalP"/>
    </source>
</evidence>
<dbReference type="Proteomes" id="UP000199371">
    <property type="component" value="Unassembled WGS sequence"/>
</dbReference>
<dbReference type="OrthoDB" id="5773089at2"/>
<organism evidence="3 4">
    <name type="scientific">Rheinheimera pacifica</name>
    <dbReference type="NCBI Taxonomy" id="173990"/>
    <lineage>
        <taxon>Bacteria</taxon>
        <taxon>Pseudomonadati</taxon>
        <taxon>Pseudomonadota</taxon>
        <taxon>Gammaproteobacteria</taxon>
        <taxon>Chromatiales</taxon>
        <taxon>Chromatiaceae</taxon>
        <taxon>Rheinheimera</taxon>
    </lineage>
</organism>
<dbReference type="STRING" id="173990.SAMN05660691_03628"/>
<evidence type="ECO:0008006" key="5">
    <source>
        <dbReference type="Google" id="ProtNLM"/>
    </source>
</evidence>
<gene>
    <name evidence="3" type="ORF">SAMN05660691_03628</name>
</gene>
<keyword evidence="4" id="KW-1185">Reference proteome</keyword>
<dbReference type="EMBL" id="FNXF01000018">
    <property type="protein sequence ID" value="SEI09834.1"/>
    <property type="molecule type" value="Genomic_DNA"/>
</dbReference>
<evidence type="ECO:0000313" key="4">
    <source>
        <dbReference type="Proteomes" id="UP000199371"/>
    </source>
</evidence>
<dbReference type="AlphaFoldDB" id="A0A1H6N556"/>